<dbReference type="PANTHER" id="PTHR30055:SF223">
    <property type="entry name" value="HTH-TYPE TRANSCRIPTIONAL REGULATOR UIDR"/>
    <property type="match status" value="1"/>
</dbReference>
<reference evidence="4 5" key="1">
    <citation type="submission" date="2016-11" db="EMBL/GenBank/DDBJ databases">
        <authorList>
            <person name="Jaros S."/>
            <person name="Januszkiewicz K."/>
            <person name="Wedrychowicz H."/>
        </authorList>
    </citation>
    <scope>NUCLEOTIDE SEQUENCE [LARGE SCALE GENOMIC DNA]</scope>
    <source>
        <strain evidence="4 5">DSM 16917</strain>
    </source>
</reference>
<organism evidence="4 5">
    <name type="scientific">Ferrimonas marina</name>
    <dbReference type="NCBI Taxonomy" id="299255"/>
    <lineage>
        <taxon>Bacteria</taxon>
        <taxon>Pseudomonadati</taxon>
        <taxon>Pseudomonadota</taxon>
        <taxon>Gammaproteobacteria</taxon>
        <taxon>Alteromonadales</taxon>
        <taxon>Ferrimonadaceae</taxon>
        <taxon>Ferrimonas</taxon>
    </lineage>
</organism>
<evidence type="ECO:0000256" key="1">
    <source>
        <dbReference type="ARBA" id="ARBA00023125"/>
    </source>
</evidence>
<dbReference type="GO" id="GO:0003700">
    <property type="term" value="F:DNA-binding transcription factor activity"/>
    <property type="evidence" value="ECO:0007669"/>
    <property type="project" value="TreeGrafter"/>
</dbReference>
<evidence type="ECO:0000313" key="5">
    <source>
        <dbReference type="Proteomes" id="UP000184268"/>
    </source>
</evidence>
<protein>
    <submittedName>
        <fullName evidence="4">Transcriptional regulator, TetR family</fullName>
    </submittedName>
</protein>
<feature type="DNA-binding region" description="H-T-H motif" evidence="2">
    <location>
        <begin position="24"/>
        <end position="43"/>
    </location>
</feature>
<evidence type="ECO:0000256" key="2">
    <source>
        <dbReference type="PROSITE-ProRule" id="PRU00335"/>
    </source>
</evidence>
<keyword evidence="5" id="KW-1185">Reference proteome</keyword>
<dbReference type="InterPro" id="IPR009057">
    <property type="entry name" value="Homeodomain-like_sf"/>
</dbReference>
<dbReference type="RefSeq" id="WP_067661073.1">
    <property type="nucleotide sequence ID" value="NZ_FQXG01000005.1"/>
</dbReference>
<dbReference type="STRING" id="299255.SAMN02745129_3196"/>
<dbReference type="PROSITE" id="PS01081">
    <property type="entry name" value="HTH_TETR_1"/>
    <property type="match status" value="1"/>
</dbReference>
<name>A0A1M5X3G2_9GAMM</name>
<dbReference type="GO" id="GO:0000976">
    <property type="term" value="F:transcription cis-regulatory region binding"/>
    <property type="evidence" value="ECO:0007669"/>
    <property type="project" value="TreeGrafter"/>
</dbReference>
<evidence type="ECO:0000313" key="4">
    <source>
        <dbReference type="EMBL" id="SHH94377.1"/>
    </source>
</evidence>
<dbReference type="InterPro" id="IPR001647">
    <property type="entry name" value="HTH_TetR"/>
</dbReference>
<dbReference type="Pfam" id="PF00440">
    <property type="entry name" value="TetR_N"/>
    <property type="match status" value="1"/>
</dbReference>
<dbReference type="InterPro" id="IPR023772">
    <property type="entry name" value="DNA-bd_HTH_TetR-type_CS"/>
</dbReference>
<dbReference type="AlphaFoldDB" id="A0A1M5X3G2"/>
<keyword evidence="1 2" id="KW-0238">DNA-binding</keyword>
<proteinExistence type="predicted"/>
<feature type="domain" description="HTH tetR-type" evidence="3">
    <location>
        <begin position="1"/>
        <end position="61"/>
    </location>
</feature>
<dbReference type="EMBL" id="FQXG01000005">
    <property type="protein sequence ID" value="SHH94377.1"/>
    <property type="molecule type" value="Genomic_DNA"/>
</dbReference>
<accession>A0A1M5X3G2</accession>
<dbReference type="InterPro" id="IPR025722">
    <property type="entry name" value="TetR"/>
</dbReference>
<dbReference type="Pfam" id="PF13972">
    <property type="entry name" value="TetR"/>
    <property type="match status" value="1"/>
</dbReference>
<gene>
    <name evidence="4" type="ORF">SAMN02745129_3196</name>
</gene>
<sequence length="217" mass="24854">MKTRDRILLTALEAFSARGVAGVSTNQIADEMEISPGNLHYHFNSKAELIKALYLCFNQDILSYTRTSERPVRTPQELWLLLALSFQLLAKYRFVFRDASYVLNRYPELRRPFATLLRQTRESSQRFCRGLVASGILDADSDTQEALAQGLHLQITQWVGYADLLQLGRVTHQDEQDPFALVEGINQVLHRLHPYLRPEVREAFTKPVPAEVIKEAI</sequence>
<dbReference type="SUPFAM" id="SSF46689">
    <property type="entry name" value="Homeodomain-like"/>
    <property type="match status" value="1"/>
</dbReference>
<dbReference type="Proteomes" id="UP000184268">
    <property type="component" value="Unassembled WGS sequence"/>
</dbReference>
<dbReference type="PRINTS" id="PR00455">
    <property type="entry name" value="HTHTETR"/>
</dbReference>
<dbReference type="InterPro" id="IPR050109">
    <property type="entry name" value="HTH-type_TetR-like_transc_reg"/>
</dbReference>
<dbReference type="Gene3D" id="1.10.357.10">
    <property type="entry name" value="Tetracycline Repressor, domain 2"/>
    <property type="match status" value="1"/>
</dbReference>
<evidence type="ECO:0000259" key="3">
    <source>
        <dbReference type="PROSITE" id="PS50977"/>
    </source>
</evidence>
<dbReference type="PROSITE" id="PS50977">
    <property type="entry name" value="HTH_TETR_2"/>
    <property type="match status" value="1"/>
</dbReference>
<dbReference type="OrthoDB" id="8770705at2"/>
<dbReference type="PANTHER" id="PTHR30055">
    <property type="entry name" value="HTH-TYPE TRANSCRIPTIONAL REGULATOR RUTR"/>
    <property type="match status" value="1"/>
</dbReference>